<proteinExistence type="predicted"/>
<name>A0A1I2WYN2_9HYPH</name>
<dbReference type="AlphaFoldDB" id="A0A1I2WYN2"/>
<evidence type="ECO:0000313" key="1">
    <source>
        <dbReference type="EMBL" id="SFH06292.1"/>
    </source>
</evidence>
<dbReference type="EMBL" id="FOPM01000029">
    <property type="protein sequence ID" value="SFH06292.1"/>
    <property type="molecule type" value="Genomic_DNA"/>
</dbReference>
<accession>A0A1I2WYN2</accession>
<dbReference type="STRING" id="582675.SAMN05192565_1297"/>
<keyword evidence="2" id="KW-1185">Reference proteome</keyword>
<dbReference type="OrthoDB" id="7996876at2"/>
<sequence>MSGRITLGSFSLAALSALCPDPAWPRTNWISGTYVYASPCATAEDATGRRVTLRRSPLGDTLVYEAATLAKPVRIDTIALDAATKGVAFATEADGHPIRFTGTLAVDALTGVLEDEAGPHAVHLARVLRLHGDPACRADPSGAAR</sequence>
<organism evidence="1 2">
    <name type="scientific">Methylobacterium gossipiicola</name>
    <dbReference type="NCBI Taxonomy" id="582675"/>
    <lineage>
        <taxon>Bacteria</taxon>
        <taxon>Pseudomonadati</taxon>
        <taxon>Pseudomonadota</taxon>
        <taxon>Alphaproteobacteria</taxon>
        <taxon>Hyphomicrobiales</taxon>
        <taxon>Methylobacteriaceae</taxon>
        <taxon>Methylobacterium</taxon>
    </lineage>
</organism>
<reference evidence="2" key="1">
    <citation type="submission" date="2016-10" db="EMBL/GenBank/DDBJ databases">
        <authorList>
            <person name="Varghese N."/>
            <person name="Submissions S."/>
        </authorList>
    </citation>
    <scope>NUCLEOTIDE SEQUENCE [LARGE SCALE GENOMIC DNA]</scope>
    <source>
        <strain evidence="2">Gh-105</strain>
    </source>
</reference>
<dbReference type="Proteomes" id="UP000199229">
    <property type="component" value="Unassembled WGS sequence"/>
</dbReference>
<gene>
    <name evidence="1" type="ORF">SAMN05192565_1297</name>
</gene>
<protein>
    <submittedName>
        <fullName evidence="1">Uncharacterized protein</fullName>
    </submittedName>
</protein>
<dbReference type="RefSeq" id="WP_091974798.1">
    <property type="nucleotide sequence ID" value="NZ_FOPM01000029.1"/>
</dbReference>
<evidence type="ECO:0000313" key="2">
    <source>
        <dbReference type="Proteomes" id="UP000199229"/>
    </source>
</evidence>